<accession>A0ACC3MQL3</accession>
<dbReference type="EMBL" id="JAUTXU010000186">
    <property type="protein sequence ID" value="KAK3700370.1"/>
    <property type="molecule type" value="Genomic_DNA"/>
</dbReference>
<organism evidence="1 2">
    <name type="scientific">Vermiconidia calcicola</name>
    <dbReference type="NCBI Taxonomy" id="1690605"/>
    <lineage>
        <taxon>Eukaryota</taxon>
        <taxon>Fungi</taxon>
        <taxon>Dikarya</taxon>
        <taxon>Ascomycota</taxon>
        <taxon>Pezizomycotina</taxon>
        <taxon>Dothideomycetes</taxon>
        <taxon>Dothideomycetidae</taxon>
        <taxon>Mycosphaerellales</taxon>
        <taxon>Extremaceae</taxon>
        <taxon>Vermiconidia</taxon>
    </lineage>
</organism>
<comment type="caution">
    <text evidence="1">The sequence shown here is derived from an EMBL/GenBank/DDBJ whole genome shotgun (WGS) entry which is preliminary data.</text>
</comment>
<protein>
    <submittedName>
        <fullName evidence="1">Uncharacterized protein</fullName>
    </submittedName>
</protein>
<gene>
    <name evidence="1" type="ORF">LTR37_015981</name>
</gene>
<name>A0ACC3MQL3_9PEZI</name>
<keyword evidence="2" id="KW-1185">Reference proteome</keyword>
<sequence length="425" mass="46741">MRNMLLPILPLVATAAATVLQTDVINGNLSVQHAELFSLHWQMLEQNSTSGFETPMVDFLSQYLESKDLTVELQPVQNPILAYNVRRQNILAYIGSNRTCRLIMNSHTDVVPPWYPPSDNDTDVFGRGANDAKGSIACQVIAFLELREAGILKEGDVCLMYTVGEEAYGDGIRTFVEALTWKPEFIMTGEPTESYQATGHKGSININVTAIGETAHSSVPQYGRNAILDIMDFLPRLLNLTSIFPIDPFHGNTTLSLSSIVGGSISNAVAASAMAVVNCRVGVPARQIWNTIISQLSDVPYIELSRLSASSNPLKFDVIEGWLPKKIMPYGTDLGEWTVNNTKFLLGVGSIATAHSDHEVVSKQEMIVMVGHYKDFMQGIINGTLVPIHNGTLPSMFPLEESGDLTKREVALRDWEMRRTGGCMH</sequence>
<proteinExistence type="predicted"/>
<dbReference type="Proteomes" id="UP001281147">
    <property type="component" value="Unassembled WGS sequence"/>
</dbReference>
<reference evidence="1" key="1">
    <citation type="submission" date="2023-07" db="EMBL/GenBank/DDBJ databases">
        <title>Black Yeasts Isolated from many extreme environments.</title>
        <authorList>
            <person name="Coleine C."/>
            <person name="Stajich J.E."/>
            <person name="Selbmann L."/>
        </authorList>
    </citation>
    <scope>NUCLEOTIDE SEQUENCE</scope>
    <source>
        <strain evidence="1">CCFEE 5714</strain>
    </source>
</reference>
<evidence type="ECO:0000313" key="1">
    <source>
        <dbReference type="EMBL" id="KAK3700370.1"/>
    </source>
</evidence>
<evidence type="ECO:0000313" key="2">
    <source>
        <dbReference type="Proteomes" id="UP001281147"/>
    </source>
</evidence>